<dbReference type="AlphaFoldDB" id="A0AAX3J711"/>
<dbReference type="EMBL" id="CABWMH010000011">
    <property type="protein sequence ID" value="VXB95996.1"/>
    <property type="molecule type" value="Genomic_DNA"/>
</dbReference>
<gene>
    <name evidence="1" type="ORF">PANT111_190280</name>
</gene>
<evidence type="ECO:0000313" key="1">
    <source>
        <dbReference type="EMBL" id="VXB95996.1"/>
    </source>
</evidence>
<name>A0AAX3J711_9GAMM</name>
<proteinExistence type="predicted"/>
<evidence type="ECO:0000313" key="2">
    <source>
        <dbReference type="Proteomes" id="UP000433737"/>
    </source>
</evidence>
<comment type="caution">
    <text evidence="1">The sequence shown here is derived from an EMBL/GenBank/DDBJ whole genome shotgun (WGS) entry which is preliminary data.</text>
</comment>
<accession>A0AAX3J711</accession>
<organism evidence="1 2">
    <name type="scientific">Pantoea brenneri</name>
    <dbReference type="NCBI Taxonomy" id="472694"/>
    <lineage>
        <taxon>Bacteria</taxon>
        <taxon>Pseudomonadati</taxon>
        <taxon>Pseudomonadota</taxon>
        <taxon>Gammaproteobacteria</taxon>
        <taxon>Enterobacterales</taxon>
        <taxon>Erwiniaceae</taxon>
        <taxon>Pantoea</taxon>
    </lineage>
</organism>
<sequence>MRRSGDIFVSLGFQFDDKTGGVRNAKSIRSELKRIEQKRKIVLDPFQPTPYSSAPLTRRGQWKKCGEVSEWLKEHAWKVCIRQRIGGSNPPLTATFKEEPERKFRLFFMRSFVQSSERG</sequence>
<reference evidence="1 2" key="1">
    <citation type="submission" date="2019-10" db="EMBL/GenBank/DDBJ databases">
        <authorList>
            <person name="Karimi E."/>
        </authorList>
    </citation>
    <scope>NUCLEOTIDE SEQUENCE [LARGE SCALE GENOMIC DNA]</scope>
    <source>
        <strain evidence="1">Pantoea sp. 111</strain>
    </source>
</reference>
<dbReference type="Proteomes" id="UP000433737">
    <property type="component" value="Unassembled WGS sequence"/>
</dbReference>
<protein>
    <submittedName>
        <fullName evidence="1">Uncharacterized protein</fullName>
    </submittedName>
</protein>